<dbReference type="InParanoid" id="A0A067QJJ2"/>
<reference evidence="9" key="1">
    <citation type="journal article" date="2014" name="Proc. Natl. Acad. Sci. U.S.A.">
        <title>Extensive sampling of basidiomycete genomes demonstrates inadequacy of the white-rot/brown-rot paradigm for wood decay fungi.</title>
        <authorList>
            <person name="Riley R."/>
            <person name="Salamov A.A."/>
            <person name="Brown D.W."/>
            <person name="Nagy L.G."/>
            <person name="Floudas D."/>
            <person name="Held B.W."/>
            <person name="Levasseur A."/>
            <person name="Lombard V."/>
            <person name="Morin E."/>
            <person name="Otillar R."/>
            <person name="Lindquist E.A."/>
            <person name="Sun H."/>
            <person name="LaButti K.M."/>
            <person name="Schmutz J."/>
            <person name="Jabbour D."/>
            <person name="Luo H."/>
            <person name="Baker S.E."/>
            <person name="Pisabarro A.G."/>
            <person name="Walton J.D."/>
            <person name="Blanchette R.A."/>
            <person name="Henrissat B."/>
            <person name="Martin F."/>
            <person name="Cullen D."/>
            <person name="Hibbett D.S."/>
            <person name="Grigoriev I.V."/>
        </authorList>
    </citation>
    <scope>NUCLEOTIDE SEQUENCE [LARGE SCALE GENOMIC DNA]</scope>
    <source>
        <strain evidence="9">MUCL 33604</strain>
    </source>
</reference>
<protein>
    <recommendedName>
        <fullName evidence="7">Hydrophobin</fullName>
    </recommendedName>
</protein>
<gene>
    <name evidence="8" type="ORF">JAAARDRAFT_30695</name>
</gene>
<keyword evidence="9" id="KW-1185">Reference proteome</keyword>
<dbReference type="SMART" id="SM00075">
    <property type="entry name" value="HYDRO"/>
    <property type="match status" value="1"/>
</dbReference>
<evidence type="ECO:0000256" key="3">
    <source>
        <dbReference type="ARBA" id="ARBA00022512"/>
    </source>
</evidence>
<dbReference type="STRING" id="933084.A0A067QJJ2"/>
<evidence type="ECO:0000256" key="4">
    <source>
        <dbReference type="ARBA" id="ARBA00022525"/>
    </source>
</evidence>
<evidence type="ECO:0000313" key="8">
    <source>
        <dbReference type="EMBL" id="KDQ62786.1"/>
    </source>
</evidence>
<keyword evidence="6 7" id="KW-1015">Disulfide bond</keyword>
<dbReference type="OrthoDB" id="4225815at2759"/>
<evidence type="ECO:0000256" key="1">
    <source>
        <dbReference type="ARBA" id="ARBA00004191"/>
    </source>
</evidence>
<dbReference type="Proteomes" id="UP000027265">
    <property type="component" value="Unassembled WGS sequence"/>
</dbReference>
<feature type="chain" id="PRO_5013985118" description="Hydrophobin" evidence="7">
    <location>
        <begin position="25"/>
        <end position="106"/>
    </location>
</feature>
<comment type="subcellular location">
    <subcellularLocation>
        <location evidence="1 7">Secreted</location>
        <location evidence="1 7">Cell wall</location>
    </subcellularLocation>
</comment>
<dbReference type="PROSITE" id="PS00956">
    <property type="entry name" value="HYDROPHOBIN"/>
    <property type="match status" value="1"/>
</dbReference>
<organism evidence="8 9">
    <name type="scientific">Jaapia argillacea MUCL 33604</name>
    <dbReference type="NCBI Taxonomy" id="933084"/>
    <lineage>
        <taxon>Eukaryota</taxon>
        <taxon>Fungi</taxon>
        <taxon>Dikarya</taxon>
        <taxon>Basidiomycota</taxon>
        <taxon>Agaricomycotina</taxon>
        <taxon>Agaricomycetes</taxon>
        <taxon>Agaricomycetidae</taxon>
        <taxon>Jaapiales</taxon>
        <taxon>Jaapiaceae</taxon>
        <taxon>Jaapia</taxon>
    </lineage>
</organism>
<evidence type="ECO:0000256" key="6">
    <source>
        <dbReference type="ARBA" id="ARBA00023157"/>
    </source>
</evidence>
<name>A0A067QJJ2_9AGAM</name>
<dbReference type="GO" id="GO:0005199">
    <property type="term" value="F:structural constituent of cell wall"/>
    <property type="evidence" value="ECO:0007669"/>
    <property type="project" value="InterPro"/>
</dbReference>
<keyword evidence="5 7" id="KW-0732">Signal</keyword>
<evidence type="ECO:0000256" key="2">
    <source>
        <dbReference type="ARBA" id="ARBA00010446"/>
    </source>
</evidence>
<dbReference type="CDD" id="cd23507">
    <property type="entry name" value="hydrophobin_I"/>
    <property type="match status" value="1"/>
</dbReference>
<feature type="signal peptide" evidence="7">
    <location>
        <begin position="1"/>
        <end position="24"/>
    </location>
</feature>
<keyword evidence="4 7" id="KW-0964">Secreted</keyword>
<evidence type="ECO:0000313" key="9">
    <source>
        <dbReference type="Proteomes" id="UP000027265"/>
    </source>
</evidence>
<dbReference type="InterPro" id="IPR019778">
    <property type="entry name" value="Class_I_Hydrophobin_CS"/>
</dbReference>
<dbReference type="GO" id="GO:0009277">
    <property type="term" value="C:fungal-type cell wall"/>
    <property type="evidence" value="ECO:0007669"/>
    <property type="project" value="InterPro"/>
</dbReference>
<dbReference type="HOGENOM" id="CLU_105134_2_0_1"/>
<evidence type="ECO:0000256" key="7">
    <source>
        <dbReference type="RuleBase" id="RU365009"/>
    </source>
</evidence>
<dbReference type="EMBL" id="KL197711">
    <property type="protein sequence ID" value="KDQ62786.1"/>
    <property type="molecule type" value="Genomic_DNA"/>
</dbReference>
<dbReference type="AlphaFoldDB" id="A0A067QJJ2"/>
<dbReference type="InterPro" id="IPR001338">
    <property type="entry name" value="Class_I_Hydrophobin"/>
</dbReference>
<dbReference type="Pfam" id="PF01185">
    <property type="entry name" value="Hydrophobin"/>
    <property type="match status" value="1"/>
</dbReference>
<keyword evidence="3 7" id="KW-0134">Cell wall</keyword>
<comment type="similarity">
    <text evidence="2 7">Belongs to the fungal hydrophobin family.</text>
</comment>
<accession>A0A067QJJ2</accession>
<sequence length="106" mass="10751">MFSKITVVATATLSVLVAVTPAFAQCNTGPMQCCNSVQKADDPSTAALCKYVGIDTQNVNGLVGVNCSPITAVDVGSGSSCNAQPVCCEDNSYGTLISIGCVVVEL</sequence>
<evidence type="ECO:0000256" key="5">
    <source>
        <dbReference type="ARBA" id="ARBA00022729"/>
    </source>
</evidence>
<proteinExistence type="inferred from homology"/>